<dbReference type="InterPro" id="IPR036890">
    <property type="entry name" value="HATPase_C_sf"/>
</dbReference>
<evidence type="ECO:0000259" key="8">
    <source>
        <dbReference type="PROSITE" id="PS50113"/>
    </source>
</evidence>
<comment type="caution">
    <text evidence="9">The sequence shown here is derived from an EMBL/GenBank/DDBJ whole genome shotgun (WGS) entry which is preliminary data.</text>
</comment>
<dbReference type="CDD" id="cd00130">
    <property type="entry name" value="PAS"/>
    <property type="match status" value="2"/>
</dbReference>
<keyword evidence="5" id="KW-0418">Kinase</keyword>
<dbReference type="PRINTS" id="PR00344">
    <property type="entry name" value="BCTRLSENSOR"/>
</dbReference>
<dbReference type="InterPro" id="IPR004358">
    <property type="entry name" value="Sig_transdc_His_kin-like_C"/>
</dbReference>
<dbReference type="AlphaFoldDB" id="A0A2S5SXE5"/>
<dbReference type="InterPro" id="IPR000700">
    <property type="entry name" value="PAS-assoc_C"/>
</dbReference>
<dbReference type="InterPro" id="IPR050736">
    <property type="entry name" value="Sensor_HK_Regulatory"/>
</dbReference>
<evidence type="ECO:0000256" key="6">
    <source>
        <dbReference type="ARBA" id="ARBA00023012"/>
    </source>
</evidence>
<dbReference type="InterPro" id="IPR029016">
    <property type="entry name" value="GAF-like_dom_sf"/>
</dbReference>
<sequence>MPNGPAAPLPTPAAPASAEALLTAIGRVQMQFIEEADLPRAFERLLQVLIDVTGSAYGFIGEVLKDETGGPYLRTLAITDISWDEASRAMYARHATEGMSFRNLHTLFGHVITSGQPVLSNDAARDARAGGLPAGHLSMDNFLGLPFFRGDEMLGMVGVANRPGGFDDSVVPALQPLLSTCAALTVAARSEAGRREAEAALRLSEARWQFALESAGDGVWDWDIEHDRVYYSRVGHAVLGYADGTMGTRISDWNALIHPDDIDACVAATTRHLRGEDAMMVSRHRARAADGQYRWVLLRGKVIDRAPDGRARRAVGVITDMSATLAQQAATEEALSRLRKLARQAPGVLYQFRLHADGRMSFPYASDNFEDFFGVPLTEVQDDVLRLIERVHDEDRPAMINSILEAGRDVQPWVFEFRFLRPDGSVRWMLGQSSPEAEPDGSVLFHGFLTDTTERKHMEAELARLAETRRAREAAEAANRAKTLFLSHMSHELRTPLNAVLGFAQLLREDPDLALPPGRRAWVEHIQAAGQHLLEMITDLLDLTRIEAGALLVRRERVALDEVIEDCLSMLQPQAAAAGVQLHRPPPSGLQALGDPQRLRQVLLNLASNGIKYNRRGGQVWLRLCVAGPGRVAVQVQDTGPGIAPERVGELFTPFNRLGREHGRIDGAGVGLALSQGLARLMGGEIRVDSQPGQGSTFTLDLPAA</sequence>
<feature type="domain" description="Histidine kinase" evidence="7">
    <location>
        <begin position="488"/>
        <end position="705"/>
    </location>
</feature>
<dbReference type="InterPro" id="IPR003594">
    <property type="entry name" value="HATPase_dom"/>
</dbReference>
<evidence type="ECO:0000256" key="5">
    <source>
        <dbReference type="ARBA" id="ARBA00022777"/>
    </source>
</evidence>
<proteinExistence type="predicted"/>
<dbReference type="SMART" id="SM00388">
    <property type="entry name" value="HisKA"/>
    <property type="match status" value="1"/>
</dbReference>
<dbReference type="InterPro" id="IPR035965">
    <property type="entry name" value="PAS-like_dom_sf"/>
</dbReference>
<dbReference type="InterPro" id="IPR036097">
    <property type="entry name" value="HisK_dim/P_sf"/>
</dbReference>
<dbReference type="EC" id="2.7.13.3" evidence="2"/>
<keyword evidence="6" id="KW-0902">Two-component regulatory system</keyword>
<dbReference type="Gene3D" id="3.30.450.40">
    <property type="match status" value="1"/>
</dbReference>
<dbReference type="InterPro" id="IPR001610">
    <property type="entry name" value="PAC"/>
</dbReference>
<dbReference type="SMART" id="SM00065">
    <property type="entry name" value="GAF"/>
    <property type="match status" value="1"/>
</dbReference>
<dbReference type="SUPFAM" id="SSF55874">
    <property type="entry name" value="ATPase domain of HSP90 chaperone/DNA topoisomerase II/histidine kinase"/>
    <property type="match status" value="1"/>
</dbReference>
<evidence type="ECO:0000256" key="2">
    <source>
        <dbReference type="ARBA" id="ARBA00012438"/>
    </source>
</evidence>
<name>A0A2S5SXE5_9BURK</name>
<dbReference type="InterPro" id="IPR005467">
    <property type="entry name" value="His_kinase_dom"/>
</dbReference>
<dbReference type="Gene3D" id="3.30.450.20">
    <property type="entry name" value="PAS domain"/>
    <property type="match status" value="2"/>
</dbReference>
<evidence type="ECO:0000256" key="3">
    <source>
        <dbReference type="ARBA" id="ARBA00022553"/>
    </source>
</evidence>
<comment type="catalytic activity">
    <reaction evidence="1">
        <text>ATP + protein L-histidine = ADP + protein N-phospho-L-histidine.</text>
        <dbReference type="EC" id="2.7.13.3"/>
    </reaction>
</comment>
<evidence type="ECO:0000313" key="10">
    <source>
        <dbReference type="Proteomes" id="UP000238605"/>
    </source>
</evidence>
<dbReference type="SUPFAM" id="SSF55785">
    <property type="entry name" value="PYP-like sensor domain (PAS domain)"/>
    <property type="match status" value="2"/>
</dbReference>
<dbReference type="SMART" id="SM00387">
    <property type="entry name" value="HATPase_c"/>
    <property type="match status" value="1"/>
</dbReference>
<dbReference type="PANTHER" id="PTHR43711:SF26">
    <property type="entry name" value="SENSOR HISTIDINE KINASE RCSC"/>
    <property type="match status" value="1"/>
</dbReference>
<dbReference type="SMART" id="SM00091">
    <property type="entry name" value="PAS"/>
    <property type="match status" value="2"/>
</dbReference>
<dbReference type="Pfam" id="PF02518">
    <property type="entry name" value="HATPase_c"/>
    <property type="match status" value="1"/>
</dbReference>
<dbReference type="Gene3D" id="1.10.287.130">
    <property type="match status" value="1"/>
</dbReference>
<protein>
    <recommendedName>
        <fullName evidence="2">histidine kinase</fullName>
        <ecNumber evidence="2">2.7.13.3</ecNumber>
    </recommendedName>
</protein>
<keyword evidence="3" id="KW-0597">Phosphoprotein</keyword>
<dbReference type="Proteomes" id="UP000238605">
    <property type="component" value="Unassembled WGS sequence"/>
</dbReference>
<dbReference type="Pfam" id="PF00512">
    <property type="entry name" value="HisKA"/>
    <property type="match status" value="1"/>
</dbReference>
<dbReference type="CDD" id="cd00082">
    <property type="entry name" value="HisKA"/>
    <property type="match status" value="1"/>
</dbReference>
<dbReference type="Pfam" id="PF13185">
    <property type="entry name" value="GAF_2"/>
    <property type="match status" value="1"/>
</dbReference>
<dbReference type="PROSITE" id="PS50113">
    <property type="entry name" value="PAC"/>
    <property type="match status" value="1"/>
</dbReference>
<keyword evidence="10" id="KW-1185">Reference proteome</keyword>
<dbReference type="SMART" id="SM00086">
    <property type="entry name" value="PAC"/>
    <property type="match status" value="2"/>
</dbReference>
<gene>
    <name evidence="9" type="ORF">C1704_04605</name>
</gene>
<dbReference type="SUPFAM" id="SSF55781">
    <property type="entry name" value="GAF domain-like"/>
    <property type="match status" value="1"/>
</dbReference>
<dbReference type="Pfam" id="PF08447">
    <property type="entry name" value="PAS_3"/>
    <property type="match status" value="2"/>
</dbReference>
<dbReference type="PROSITE" id="PS50109">
    <property type="entry name" value="HIS_KIN"/>
    <property type="match status" value="1"/>
</dbReference>
<dbReference type="InterPro" id="IPR003661">
    <property type="entry name" value="HisK_dim/P_dom"/>
</dbReference>
<dbReference type="NCBIfam" id="TIGR00229">
    <property type="entry name" value="sensory_box"/>
    <property type="match status" value="2"/>
</dbReference>
<organism evidence="9 10">
    <name type="scientific">Caldimonas caldifontis</name>
    <dbReference type="NCBI Taxonomy" id="1452508"/>
    <lineage>
        <taxon>Bacteria</taxon>
        <taxon>Pseudomonadati</taxon>
        <taxon>Pseudomonadota</taxon>
        <taxon>Betaproteobacteria</taxon>
        <taxon>Burkholderiales</taxon>
        <taxon>Sphaerotilaceae</taxon>
        <taxon>Caldimonas</taxon>
    </lineage>
</organism>
<evidence type="ECO:0000313" key="9">
    <source>
        <dbReference type="EMBL" id="PPE67445.1"/>
    </source>
</evidence>
<dbReference type="InterPro" id="IPR003018">
    <property type="entry name" value="GAF"/>
</dbReference>
<dbReference type="RefSeq" id="WP_104301435.1">
    <property type="nucleotide sequence ID" value="NZ_PSNX01000003.1"/>
</dbReference>
<dbReference type="EMBL" id="PSNX01000003">
    <property type="protein sequence ID" value="PPE67445.1"/>
    <property type="molecule type" value="Genomic_DNA"/>
</dbReference>
<evidence type="ECO:0000256" key="1">
    <source>
        <dbReference type="ARBA" id="ARBA00000085"/>
    </source>
</evidence>
<dbReference type="OrthoDB" id="5519028at2"/>
<dbReference type="InterPro" id="IPR013655">
    <property type="entry name" value="PAS_fold_3"/>
</dbReference>
<dbReference type="InterPro" id="IPR000014">
    <property type="entry name" value="PAS"/>
</dbReference>
<dbReference type="GO" id="GO:0000155">
    <property type="term" value="F:phosphorelay sensor kinase activity"/>
    <property type="evidence" value="ECO:0007669"/>
    <property type="project" value="InterPro"/>
</dbReference>
<dbReference type="SUPFAM" id="SSF47384">
    <property type="entry name" value="Homodimeric domain of signal transducing histidine kinase"/>
    <property type="match status" value="1"/>
</dbReference>
<evidence type="ECO:0000259" key="7">
    <source>
        <dbReference type="PROSITE" id="PS50109"/>
    </source>
</evidence>
<dbReference type="PANTHER" id="PTHR43711">
    <property type="entry name" value="TWO-COMPONENT HISTIDINE KINASE"/>
    <property type="match status" value="1"/>
</dbReference>
<accession>A0A2S5SXE5</accession>
<reference evidence="9 10" key="1">
    <citation type="submission" date="2018-02" db="EMBL/GenBank/DDBJ databases">
        <title>Reclassifiation of [Polyangium] brachysporum DSM 7029 as Guopingzhaonella breviflexa gen. nov., sp. nov., a member of the family Comamonadaceae.</title>
        <authorList>
            <person name="Tang B."/>
        </authorList>
    </citation>
    <scope>NUCLEOTIDE SEQUENCE [LARGE SCALE GENOMIC DNA]</scope>
    <source>
        <strain evidence="9 10">BCRC 80649</strain>
    </source>
</reference>
<feature type="domain" description="PAC" evidence="8">
    <location>
        <begin position="413"/>
        <end position="464"/>
    </location>
</feature>
<dbReference type="Gene3D" id="3.30.565.10">
    <property type="entry name" value="Histidine kinase-like ATPase, C-terminal domain"/>
    <property type="match status" value="1"/>
</dbReference>
<keyword evidence="4" id="KW-0808">Transferase</keyword>
<evidence type="ECO:0000256" key="4">
    <source>
        <dbReference type="ARBA" id="ARBA00022679"/>
    </source>
</evidence>